<name>A0ABV9I7Q2_9DEIO</name>
<evidence type="ECO:0000313" key="1">
    <source>
        <dbReference type="EMBL" id="MFC4638357.1"/>
    </source>
</evidence>
<dbReference type="RefSeq" id="WP_380061363.1">
    <property type="nucleotide sequence ID" value="NZ_JBHSEI010000005.1"/>
</dbReference>
<protein>
    <submittedName>
        <fullName evidence="1">Uncharacterized protein</fullName>
    </submittedName>
</protein>
<keyword evidence="2" id="KW-1185">Reference proteome</keyword>
<comment type="caution">
    <text evidence="1">The sequence shown here is derived from an EMBL/GenBank/DDBJ whole genome shotgun (WGS) entry which is preliminary data.</text>
</comment>
<reference evidence="2" key="1">
    <citation type="journal article" date="2019" name="Int. J. Syst. Evol. Microbiol.">
        <title>The Global Catalogue of Microorganisms (GCM) 10K type strain sequencing project: providing services to taxonomists for standard genome sequencing and annotation.</title>
        <authorList>
            <consortium name="The Broad Institute Genomics Platform"/>
            <consortium name="The Broad Institute Genome Sequencing Center for Infectious Disease"/>
            <person name="Wu L."/>
            <person name="Ma J."/>
        </authorList>
    </citation>
    <scope>NUCLEOTIDE SEQUENCE [LARGE SCALE GENOMIC DNA]</scope>
    <source>
        <strain evidence="2">CCUG 55995</strain>
    </source>
</reference>
<dbReference type="EMBL" id="JBHSEI010000005">
    <property type="protein sequence ID" value="MFC4638357.1"/>
    <property type="molecule type" value="Genomic_DNA"/>
</dbReference>
<accession>A0ABV9I7Q2</accession>
<organism evidence="1 2">
    <name type="scientific">Deinococcus hohokamensis</name>
    <dbReference type="NCBI Taxonomy" id="309883"/>
    <lineage>
        <taxon>Bacteria</taxon>
        <taxon>Thermotogati</taxon>
        <taxon>Deinococcota</taxon>
        <taxon>Deinococci</taxon>
        <taxon>Deinococcales</taxon>
        <taxon>Deinococcaceae</taxon>
        <taxon>Deinococcus</taxon>
    </lineage>
</organism>
<evidence type="ECO:0000313" key="2">
    <source>
        <dbReference type="Proteomes" id="UP001595952"/>
    </source>
</evidence>
<proteinExistence type="predicted"/>
<sequence>MKALTRRGLTPRMHGVVDYAACAAMLVLPGRLGLSPTARLASQAFAVSYLGVAALTDYPYSLKRALPFPWHGRLELMTVPVLALTPTLLSLGERRDQRYFQGLTLMVLGAYLATDWRADPNT</sequence>
<gene>
    <name evidence="1" type="ORF">ACFO0D_08365</name>
</gene>
<dbReference type="Proteomes" id="UP001595952">
    <property type="component" value="Unassembled WGS sequence"/>
</dbReference>